<evidence type="ECO:0000313" key="3">
    <source>
        <dbReference type="EMBL" id="PLB54863.1"/>
    </source>
</evidence>
<dbReference type="GO" id="GO:0016491">
    <property type="term" value="F:oxidoreductase activity"/>
    <property type="evidence" value="ECO:0007669"/>
    <property type="project" value="InterPro"/>
</dbReference>
<dbReference type="EMBL" id="MSFO01000001">
    <property type="protein sequence ID" value="PLB54863.1"/>
    <property type="molecule type" value="Genomic_DNA"/>
</dbReference>
<dbReference type="SUPFAM" id="SSF54909">
    <property type="entry name" value="Dimeric alpha+beta barrel"/>
    <property type="match status" value="1"/>
</dbReference>
<sequence length="119" mass="13763">MSSCTILAFFSRKPDLTSDEFKAYYETTHMPLIKDIAGIHFPITHKRFYTPRILVGDPADLQVDVYAELTFRDIEHLNAFKGTLIADAERLAEDEERFLDRKKIRVVMVDEPVVSRGEE</sequence>
<dbReference type="STRING" id="1392250.A0A2I2GPS4"/>
<feature type="domain" description="EthD" evidence="2">
    <location>
        <begin position="13"/>
        <end position="101"/>
    </location>
</feature>
<dbReference type="NCBIfam" id="TIGR02118">
    <property type="entry name" value="EthD family reductase"/>
    <property type="match status" value="1"/>
</dbReference>
<dbReference type="GeneID" id="36555959"/>
<dbReference type="Pfam" id="PF07110">
    <property type="entry name" value="EthD"/>
    <property type="match status" value="1"/>
</dbReference>
<dbReference type="OrthoDB" id="2519291at2759"/>
<dbReference type="InterPro" id="IPR009799">
    <property type="entry name" value="EthD_dom"/>
</dbReference>
<comment type="similarity">
    <text evidence="1">Belongs to the tpcK family.</text>
</comment>
<dbReference type="VEuPathDB" id="FungiDB:P170DRAFT_432432"/>
<evidence type="ECO:0000259" key="2">
    <source>
        <dbReference type="Pfam" id="PF07110"/>
    </source>
</evidence>
<accession>A0A2I2GPS4</accession>
<dbReference type="RefSeq" id="XP_024710165.1">
    <property type="nucleotide sequence ID" value="XM_024848260.1"/>
</dbReference>
<dbReference type="InterPro" id="IPR011008">
    <property type="entry name" value="Dimeric_a/b-barrel"/>
</dbReference>
<dbReference type="Proteomes" id="UP000234275">
    <property type="component" value="Unassembled WGS sequence"/>
</dbReference>
<evidence type="ECO:0000313" key="4">
    <source>
        <dbReference type="Proteomes" id="UP000234275"/>
    </source>
</evidence>
<dbReference type="Gene3D" id="3.30.70.100">
    <property type="match status" value="1"/>
</dbReference>
<proteinExistence type="inferred from homology"/>
<name>A0A2I2GPS4_9EURO</name>
<keyword evidence="4" id="KW-1185">Reference proteome</keyword>
<comment type="caution">
    <text evidence="3">The sequence shown here is derived from an EMBL/GenBank/DDBJ whole genome shotgun (WGS) entry which is preliminary data.</text>
</comment>
<reference evidence="3 4" key="1">
    <citation type="submission" date="2016-12" db="EMBL/GenBank/DDBJ databases">
        <title>The genomes of Aspergillus section Nigri reveals drivers in fungal speciation.</title>
        <authorList>
            <consortium name="DOE Joint Genome Institute"/>
            <person name="Vesth T.C."/>
            <person name="Nybo J."/>
            <person name="Theobald S."/>
            <person name="Brandl J."/>
            <person name="Frisvad J.C."/>
            <person name="Nielsen K.F."/>
            <person name="Lyhne E.K."/>
            <person name="Kogle M.E."/>
            <person name="Kuo A."/>
            <person name="Riley R."/>
            <person name="Clum A."/>
            <person name="Nolan M."/>
            <person name="Lipzen A."/>
            <person name="Salamov A."/>
            <person name="Henrissat B."/>
            <person name="Wiebenga A."/>
            <person name="De Vries R.P."/>
            <person name="Grigoriev I.V."/>
            <person name="Mortensen U.H."/>
            <person name="Andersen M.R."/>
            <person name="Baker S.E."/>
        </authorList>
    </citation>
    <scope>NUCLEOTIDE SEQUENCE [LARGE SCALE GENOMIC DNA]</scope>
    <source>
        <strain evidence="3 4">IBT 23096</strain>
    </source>
</reference>
<organism evidence="3 4">
    <name type="scientific">Aspergillus steynii IBT 23096</name>
    <dbReference type="NCBI Taxonomy" id="1392250"/>
    <lineage>
        <taxon>Eukaryota</taxon>
        <taxon>Fungi</taxon>
        <taxon>Dikarya</taxon>
        <taxon>Ascomycota</taxon>
        <taxon>Pezizomycotina</taxon>
        <taxon>Eurotiomycetes</taxon>
        <taxon>Eurotiomycetidae</taxon>
        <taxon>Eurotiales</taxon>
        <taxon>Aspergillaceae</taxon>
        <taxon>Aspergillus</taxon>
        <taxon>Aspergillus subgen. Circumdati</taxon>
    </lineage>
</organism>
<dbReference type="AlphaFoldDB" id="A0A2I2GPS4"/>
<evidence type="ECO:0000256" key="1">
    <source>
        <dbReference type="ARBA" id="ARBA00005986"/>
    </source>
</evidence>
<gene>
    <name evidence="3" type="ORF">P170DRAFT_432432</name>
</gene>
<protein>
    <recommendedName>
        <fullName evidence="2">EthD domain-containing protein</fullName>
    </recommendedName>
</protein>